<proteinExistence type="predicted"/>
<protein>
    <submittedName>
        <fullName evidence="3">3-oxoadipate enol-lactonase 2</fullName>
        <ecNumber evidence="3">3.1.1.24</ecNumber>
    </submittedName>
</protein>
<dbReference type="InterPro" id="IPR000639">
    <property type="entry name" value="Epox_hydrolase-like"/>
</dbReference>
<name>A0A399F9E8_9DEIN</name>
<evidence type="ECO:0000313" key="3">
    <source>
        <dbReference type="EMBL" id="RIH92723.1"/>
    </source>
</evidence>
<dbReference type="EC" id="3.1.1.24" evidence="3"/>
<dbReference type="PRINTS" id="PR00412">
    <property type="entry name" value="EPOXHYDRLASE"/>
</dbReference>
<accession>A0A399F9E8</accession>
<dbReference type="InterPro" id="IPR050266">
    <property type="entry name" value="AB_hydrolase_sf"/>
</dbReference>
<gene>
    <name evidence="3" type="primary">catD_2</name>
    <name evidence="3" type="ORF">Mgrana_01385</name>
</gene>
<evidence type="ECO:0000256" key="1">
    <source>
        <dbReference type="ARBA" id="ARBA00022801"/>
    </source>
</evidence>
<sequence length="267" mass="29194">MPKLTVNGLELYYQMEGPEQGPVLVLANGIFQRVEAWEPFMPHLARFRVLRYDMRGQGRSGAPEGAYTPELHADDLEALLAALQLGAYHLLGLSNGGVVAQVLASRQPPGLQRLILLCTTARMDPLIQAKIESWRLGLEWGGTDGRLRIALPWVWGRSFLEAHPEVAGPASLEQMRLAAPSAAAQRNLMAGFNTLRDLRPQLAHLRTPTLVLAGEEDLLLPPHYGQEIAQAIPGARFEVLPRAGHAAPLENPAAVAQAIHRFLEVEG</sequence>
<keyword evidence="4" id="KW-1185">Reference proteome</keyword>
<dbReference type="GO" id="GO:0016020">
    <property type="term" value="C:membrane"/>
    <property type="evidence" value="ECO:0007669"/>
    <property type="project" value="TreeGrafter"/>
</dbReference>
<dbReference type="OrthoDB" id="9775557at2"/>
<dbReference type="PANTHER" id="PTHR43798">
    <property type="entry name" value="MONOACYLGLYCEROL LIPASE"/>
    <property type="match status" value="1"/>
</dbReference>
<evidence type="ECO:0000313" key="4">
    <source>
        <dbReference type="Proteomes" id="UP000266178"/>
    </source>
</evidence>
<dbReference type="EMBL" id="QWLB01000015">
    <property type="protein sequence ID" value="RIH92723.1"/>
    <property type="molecule type" value="Genomic_DNA"/>
</dbReference>
<evidence type="ECO:0000259" key="2">
    <source>
        <dbReference type="Pfam" id="PF00561"/>
    </source>
</evidence>
<dbReference type="Gene3D" id="3.40.50.1820">
    <property type="entry name" value="alpha/beta hydrolase"/>
    <property type="match status" value="1"/>
</dbReference>
<dbReference type="InterPro" id="IPR000073">
    <property type="entry name" value="AB_hydrolase_1"/>
</dbReference>
<dbReference type="PANTHER" id="PTHR43798:SF31">
    <property type="entry name" value="AB HYDROLASE SUPERFAMILY PROTEIN YCLE"/>
    <property type="match status" value="1"/>
</dbReference>
<dbReference type="RefSeq" id="WP_119356886.1">
    <property type="nucleotide sequence ID" value="NZ_BJXM01000014.1"/>
</dbReference>
<organism evidence="3 4">
    <name type="scientific">Meiothermus granaticius NBRC 107808</name>
    <dbReference type="NCBI Taxonomy" id="1227551"/>
    <lineage>
        <taxon>Bacteria</taxon>
        <taxon>Thermotogati</taxon>
        <taxon>Deinococcota</taxon>
        <taxon>Deinococci</taxon>
        <taxon>Thermales</taxon>
        <taxon>Thermaceae</taxon>
        <taxon>Meiothermus</taxon>
    </lineage>
</organism>
<dbReference type="Pfam" id="PF00561">
    <property type="entry name" value="Abhydrolase_1"/>
    <property type="match status" value="1"/>
</dbReference>
<dbReference type="SUPFAM" id="SSF53474">
    <property type="entry name" value="alpha/beta-Hydrolases"/>
    <property type="match status" value="1"/>
</dbReference>
<feature type="domain" description="AB hydrolase-1" evidence="2">
    <location>
        <begin position="22"/>
        <end position="252"/>
    </location>
</feature>
<dbReference type="PRINTS" id="PR00111">
    <property type="entry name" value="ABHYDROLASE"/>
</dbReference>
<keyword evidence="1 3" id="KW-0378">Hydrolase</keyword>
<reference evidence="3 4" key="1">
    <citation type="submission" date="2018-08" db="EMBL/GenBank/DDBJ databases">
        <title>Meiothermus granaticius genome AF-68 sequencing project.</title>
        <authorList>
            <person name="Da Costa M.S."/>
            <person name="Albuquerque L."/>
            <person name="Raposo P."/>
            <person name="Froufe H.J.C."/>
            <person name="Barroso C.S."/>
            <person name="Egas C."/>
        </authorList>
    </citation>
    <scope>NUCLEOTIDE SEQUENCE [LARGE SCALE GENOMIC DNA]</scope>
    <source>
        <strain evidence="3 4">AF-68</strain>
    </source>
</reference>
<dbReference type="InterPro" id="IPR029058">
    <property type="entry name" value="AB_hydrolase_fold"/>
</dbReference>
<comment type="caution">
    <text evidence="3">The sequence shown here is derived from an EMBL/GenBank/DDBJ whole genome shotgun (WGS) entry which is preliminary data.</text>
</comment>
<dbReference type="GO" id="GO:0047570">
    <property type="term" value="F:3-oxoadipate enol-lactonase activity"/>
    <property type="evidence" value="ECO:0007669"/>
    <property type="project" value="UniProtKB-EC"/>
</dbReference>
<dbReference type="Proteomes" id="UP000266178">
    <property type="component" value="Unassembled WGS sequence"/>
</dbReference>
<dbReference type="AlphaFoldDB" id="A0A399F9E8"/>